<gene>
    <name evidence="5" type="ORF">SNE40_001243</name>
</gene>
<evidence type="ECO:0000313" key="6">
    <source>
        <dbReference type="Proteomes" id="UP001347796"/>
    </source>
</evidence>
<dbReference type="AlphaFoldDB" id="A0AAN8K6S8"/>
<dbReference type="SUPFAM" id="SSF51735">
    <property type="entry name" value="NAD(P)-binding Rossmann-fold domains"/>
    <property type="match status" value="1"/>
</dbReference>
<protein>
    <recommendedName>
        <fullName evidence="3">NmrA-like family domain-containing protein 1</fullName>
    </recommendedName>
</protein>
<feature type="domain" description="NmrA-like" evidence="4">
    <location>
        <begin position="4"/>
        <end position="271"/>
    </location>
</feature>
<dbReference type="EMBL" id="JAZGQO010000001">
    <property type="protein sequence ID" value="KAK6195916.1"/>
    <property type="molecule type" value="Genomic_DNA"/>
</dbReference>
<dbReference type="InterPro" id="IPR036291">
    <property type="entry name" value="NAD(P)-bd_dom_sf"/>
</dbReference>
<comment type="similarity">
    <text evidence="1">Belongs to the NmrA-type oxidoreductase family.</text>
</comment>
<dbReference type="PANTHER" id="PTHR42748">
    <property type="entry name" value="NITROGEN METABOLITE REPRESSION PROTEIN NMRA FAMILY MEMBER"/>
    <property type="match status" value="1"/>
</dbReference>
<dbReference type="InterPro" id="IPR051164">
    <property type="entry name" value="NmrA-like_oxidored"/>
</dbReference>
<keyword evidence="2" id="KW-0521">NADP</keyword>
<dbReference type="GO" id="GO:0005634">
    <property type="term" value="C:nucleus"/>
    <property type="evidence" value="ECO:0007669"/>
    <property type="project" value="TreeGrafter"/>
</dbReference>
<evidence type="ECO:0000256" key="2">
    <source>
        <dbReference type="ARBA" id="ARBA00022857"/>
    </source>
</evidence>
<dbReference type="Gene3D" id="3.40.50.720">
    <property type="entry name" value="NAD(P)-binding Rossmann-like Domain"/>
    <property type="match status" value="1"/>
</dbReference>
<dbReference type="Gene3D" id="3.90.25.10">
    <property type="entry name" value="UDP-galactose 4-epimerase, domain 1"/>
    <property type="match status" value="1"/>
</dbReference>
<keyword evidence="6" id="KW-1185">Reference proteome</keyword>
<name>A0AAN8K6S8_PATCE</name>
<dbReference type="Pfam" id="PF05368">
    <property type="entry name" value="NmrA"/>
    <property type="match status" value="1"/>
</dbReference>
<evidence type="ECO:0000256" key="1">
    <source>
        <dbReference type="ARBA" id="ARBA00006328"/>
    </source>
</evidence>
<dbReference type="Proteomes" id="UP001347796">
    <property type="component" value="Unassembled WGS sequence"/>
</dbReference>
<reference evidence="5 6" key="1">
    <citation type="submission" date="2024-01" db="EMBL/GenBank/DDBJ databases">
        <title>The genome of the rayed Mediterranean limpet Patella caerulea (Linnaeus, 1758).</title>
        <authorList>
            <person name="Anh-Thu Weber A."/>
            <person name="Halstead-Nussloch G."/>
        </authorList>
    </citation>
    <scope>NUCLEOTIDE SEQUENCE [LARGE SCALE GENOMIC DNA]</scope>
    <source>
        <strain evidence="5">AATW-2023a</strain>
        <tissue evidence="5">Whole specimen</tissue>
    </source>
</reference>
<dbReference type="PANTHER" id="PTHR42748:SF7">
    <property type="entry name" value="NMRA LIKE REDOX SENSOR 1-RELATED"/>
    <property type="match status" value="1"/>
</dbReference>
<evidence type="ECO:0000256" key="3">
    <source>
        <dbReference type="ARBA" id="ARBA00040296"/>
    </source>
</evidence>
<accession>A0AAN8K6S8</accession>
<evidence type="ECO:0000259" key="4">
    <source>
        <dbReference type="Pfam" id="PF05368"/>
    </source>
</evidence>
<dbReference type="InterPro" id="IPR008030">
    <property type="entry name" value="NmrA-like"/>
</dbReference>
<proteinExistence type="inferred from homology"/>
<sequence>MPEKRTIAVFGTDISQGEAVARFLARDKDIQVRAITSDVTSQMSLSMKNEGVELCECSFKDVDDICAAIADVEECFVLTNTDISDPFCVENEIKLGRRIADACAMSNIGHIVFSTQVHTQRVKGVQVRQWVTKAEIEDYMKEKNLPLTCIMVPFVYQDFFGVLKPEKVQNNTYQLEIPMGLTPIDLISVDDIGGIVKSIFDNKSQYINKTISISGDKLTIAEVAAILNINMKPKMFREKQISINDYRQKEFPGSRDWANIFNFLLRVDTQYNVSKTKTIYPNVKSFQEWVKENGAWILSQLS</sequence>
<organism evidence="5 6">
    <name type="scientific">Patella caerulea</name>
    <name type="common">Rayed Mediterranean limpet</name>
    <dbReference type="NCBI Taxonomy" id="87958"/>
    <lineage>
        <taxon>Eukaryota</taxon>
        <taxon>Metazoa</taxon>
        <taxon>Spiralia</taxon>
        <taxon>Lophotrochozoa</taxon>
        <taxon>Mollusca</taxon>
        <taxon>Gastropoda</taxon>
        <taxon>Patellogastropoda</taxon>
        <taxon>Patelloidea</taxon>
        <taxon>Patellidae</taxon>
        <taxon>Patella</taxon>
    </lineage>
</organism>
<evidence type="ECO:0000313" key="5">
    <source>
        <dbReference type="EMBL" id="KAK6195916.1"/>
    </source>
</evidence>
<comment type="caution">
    <text evidence="5">The sequence shown here is derived from an EMBL/GenBank/DDBJ whole genome shotgun (WGS) entry which is preliminary data.</text>
</comment>